<dbReference type="InterPro" id="IPR007855">
    <property type="entry name" value="RDRP"/>
</dbReference>
<dbReference type="GO" id="GO:0031380">
    <property type="term" value="C:nuclear RNA-directed RNA polymerase complex"/>
    <property type="evidence" value="ECO:0007669"/>
    <property type="project" value="TreeGrafter"/>
</dbReference>
<keyword evidence="2" id="KW-0694">RNA-binding</keyword>
<evidence type="ECO:0000259" key="4">
    <source>
        <dbReference type="Pfam" id="PF05183"/>
    </source>
</evidence>
<evidence type="ECO:0000259" key="5">
    <source>
        <dbReference type="Pfam" id="PF26249"/>
    </source>
</evidence>
<evidence type="ECO:0000313" key="8">
    <source>
        <dbReference type="Proteomes" id="UP001231189"/>
    </source>
</evidence>
<dbReference type="EMBL" id="JAUUTY010000802">
    <property type="protein sequence ID" value="KAK1580095.1"/>
    <property type="molecule type" value="Genomic_DNA"/>
</dbReference>
<dbReference type="GO" id="GO:0030422">
    <property type="term" value="P:siRNA processing"/>
    <property type="evidence" value="ECO:0007669"/>
    <property type="project" value="TreeGrafter"/>
</dbReference>
<comment type="function">
    <text evidence="1 2">Probably involved in the RNA silencing pathway and required for the generation of small interfering RNAs (siRNAs).</text>
</comment>
<keyword evidence="8" id="KW-1185">Reference proteome</keyword>
<organism evidence="7 8">
    <name type="scientific">Lolium multiflorum</name>
    <name type="common">Italian ryegrass</name>
    <name type="synonym">Lolium perenne subsp. multiflorum</name>
    <dbReference type="NCBI Taxonomy" id="4521"/>
    <lineage>
        <taxon>Eukaryota</taxon>
        <taxon>Viridiplantae</taxon>
        <taxon>Streptophyta</taxon>
        <taxon>Embryophyta</taxon>
        <taxon>Tracheophyta</taxon>
        <taxon>Spermatophyta</taxon>
        <taxon>Magnoliopsida</taxon>
        <taxon>Liliopsida</taxon>
        <taxon>Poales</taxon>
        <taxon>Poaceae</taxon>
        <taxon>BOP clade</taxon>
        <taxon>Pooideae</taxon>
        <taxon>Poodae</taxon>
        <taxon>Poeae</taxon>
        <taxon>Poeae Chloroplast Group 2 (Poeae type)</taxon>
        <taxon>Loliodinae</taxon>
        <taxon>Loliinae</taxon>
        <taxon>Lolium</taxon>
    </lineage>
</organism>
<feature type="domain" description="RDRP3-5 N-terminal" evidence="5">
    <location>
        <begin position="19"/>
        <end position="85"/>
    </location>
</feature>
<keyword evidence="2" id="KW-0548">Nucleotidyltransferase</keyword>
<dbReference type="Pfam" id="PF26249">
    <property type="entry name" value="4HB_RdRP3_N"/>
    <property type="match status" value="1"/>
</dbReference>
<feature type="domain" description="RDRP core" evidence="4">
    <location>
        <begin position="409"/>
        <end position="612"/>
    </location>
</feature>
<comment type="catalytic activity">
    <reaction evidence="2">
        <text>RNA(n) + a ribonucleoside 5'-triphosphate = RNA(n+1) + diphosphate</text>
        <dbReference type="Rhea" id="RHEA:21248"/>
        <dbReference type="Rhea" id="RHEA-COMP:14527"/>
        <dbReference type="Rhea" id="RHEA-COMP:17342"/>
        <dbReference type="ChEBI" id="CHEBI:33019"/>
        <dbReference type="ChEBI" id="CHEBI:61557"/>
        <dbReference type="ChEBI" id="CHEBI:140395"/>
        <dbReference type="EC" id="2.7.7.48"/>
    </reaction>
</comment>
<comment type="similarity">
    <text evidence="2">Belongs to the RdRP family.</text>
</comment>
<dbReference type="AlphaFoldDB" id="A0AAD8PTV5"/>
<dbReference type="InterPro" id="IPR058697">
    <property type="entry name" value="RDRP3-5_N"/>
</dbReference>
<keyword evidence="2" id="KW-0696">RNA-directed RNA polymerase</keyword>
<dbReference type="Proteomes" id="UP001231189">
    <property type="component" value="Unassembled WGS sequence"/>
</dbReference>
<dbReference type="EC" id="2.7.7.48" evidence="2"/>
<dbReference type="Pfam" id="PF26252">
    <property type="entry name" value="RdRP_helical"/>
    <property type="match status" value="1"/>
</dbReference>
<keyword evidence="2" id="KW-0943">RNA-mediated gene silencing</keyword>
<feature type="compositionally biased region" description="Low complexity" evidence="3">
    <location>
        <begin position="90"/>
        <end position="101"/>
    </location>
</feature>
<feature type="domain" description="RDRP helical" evidence="6">
    <location>
        <begin position="317"/>
        <end position="388"/>
    </location>
</feature>
<dbReference type="GO" id="GO:0003968">
    <property type="term" value="F:RNA-directed RNA polymerase activity"/>
    <property type="evidence" value="ECO:0007669"/>
    <property type="project" value="UniProtKB-KW"/>
</dbReference>
<evidence type="ECO:0000256" key="1">
    <source>
        <dbReference type="ARBA" id="ARBA00093763"/>
    </source>
</evidence>
<feature type="region of interest" description="Disordered" evidence="3">
    <location>
        <begin position="90"/>
        <end position="112"/>
    </location>
</feature>
<dbReference type="PANTHER" id="PTHR23079">
    <property type="entry name" value="RNA-DEPENDENT RNA POLYMERASE"/>
    <property type="match status" value="1"/>
</dbReference>
<evidence type="ECO:0000259" key="6">
    <source>
        <dbReference type="Pfam" id="PF26252"/>
    </source>
</evidence>
<proteinExistence type="inferred from homology"/>
<dbReference type="InterPro" id="IPR057596">
    <property type="entry name" value="RDRP_core"/>
</dbReference>
<reference evidence="7" key="1">
    <citation type="submission" date="2023-07" db="EMBL/GenBank/DDBJ databases">
        <title>A chromosome-level genome assembly of Lolium multiflorum.</title>
        <authorList>
            <person name="Chen Y."/>
            <person name="Copetti D."/>
            <person name="Kolliker R."/>
            <person name="Studer B."/>
        </authorList>
    </citation>
    <scope>NUCLEOTIDE SEQUENCE</scope>
    <source>
        <strain evidence="7">02402/16</strain>
        <tissue evidence="7">Leaf</tissue>
    </source>
</reference>
<evidence type="ECO:0000256" key="3">
    <source>
        <dbReference type="SAM" id="MobiDB-lite"/>
    </source>
</evidence>
<sequence>MGSRGPTSPAQTRATREAAALPEAVGWELARVEGTLRQLADPRARQQLADVGEAAALRVLRMVGESPTPVNNFSAYIMWTARRAPDAPSAQSAAAWSSAPSRGDDSVQGPMHDDDIQMDDEVTNTQMAFNPSNHAMIEGVESSARQLPYGLHGRESPTGVAACFTPNPVGMEVEENPFGWINSVPMAVDSHLPETAHAMPNQGGTEGVLPLRMQDQVQQPLQAESPTTPFGHLVPEPDHAVMQPGSPGFGMVSGLRDQVGFASPVRQTVPTSRRMDSTPTPVREITRHLHQMGCPSGNAMPVQPLVTANTSRATASPQMLALGELEFVRIFLIYVYLAGKKIEDVSVLHEDYIRFLNSLPMDRFESEIWNKFGHEFISESDRIKNLDWDPSKTRVYHCNIEQRGNSTITSFKGPYIENATTRLHKVVGEDNVLVVKFSDVSVHANATDNFGNRCQVYHHIFEDGIMLGLRRYRFFIFKDSGKAEKIKEERKNERNKKCISSVRCYFVCTESGWGRGVPHFLSDRTIGDARKIFMHIHTVPSVAKYLARFSLILSKTITLLNAEDLSTVKVVTIDDVPCEDKNGRIVLKHGEVLIHTDGTGLISEDLAKRCPTGVFKGNFSRTHEDIVDSKEDRFDIDDHVIFGLNNTMILFVTFHELGALTGCRGWKPMGELSCGHWPEFPPPATALRIFF</sequence>
<dbReference type="PANTHER" id="PTHR23079:SF37">
    <property type="entry name" value="RNA-DEPENDENT RNA POLYMERASE"/>
    <property type="match status" value="1"/>
</dbReference>
<protein>
    <recommendedName>
        <fullName evidence="2">RNA-dependent RNA polymerase</fullName>
        <ecNumber evidence="2">2.7.7.48</ecNumber>
    </recommendedName>
</protein>
<dbReference type="Pfam" id="PF05183">
    <property type="entry name" value="RdRP"/>
    <property type="match status" value="1"/>
</dbReference>
<comment type="caution">
    <text evidence="7">The sequence shown here is derived from an EMBL/GenBank/DDBJ whole genome shotgun (WGS) entry which is preliminary data.</text>
</comment>
<evidence type="ECO:0000313" key="7">
    <source>
        <dbReference type="EMBL" id="KAK1580095.1"/>
    </source>
</evidence>
<gene>
    <name evidence="7" type="ORF">QYE76_072042</name>
</gene>
<evidence type="ECO:0000256" key="2">
    <source>
        <dbReference type="RuleBase" id="RU363098"/>
    </source>
</evidence>
<dbReference type="InterPro" id="IPR058751">
    <property type="entry name" value="RDRP_helical"/>
</dbReference>
<accession>A0AAD8PTV5</accession>
<keyword evidence="2" id="KW-0808">Transferase</keyword>
<name>A0AAD8PTV5_LOLMU</name>
<dbReference type="GO" id="GO:0003723">
    <property type="term" value="F:RNA binding"/>
    <property type="evidence" value="ECO:0007669"/>
    <property type="project" value="UniProtKB-KW"/>
</dbReference>